<dbReference type="PANTHER" id="PTHR16214:SF3">
    <property type="entry name" value="TRANSMEMBRANE PROTEIN 260"/>
    <property type="match status" value="1"/>
</dbReference>
<feature type="transmembrane region" description="Helical" evidence="1">
    <location>
        <begin position="620"/>
        <end position="641"/>
    </location>
</feature>
<evidence type="ECO:0000313" key="2">
    <source>
        <dbReference type="EMBL" id="CDM06090.1"/>
    </source>
</evidence>
<sequence>MGWLTFIIAATVYCLTIEPTASFWDCPEFITTGYKLEVGHPPGAPFFMLVANLFSQFASDVTTVAKMVNYMSALMSGACILFLFWSITHLVRKLIITDENNITKGQLITVMGSGLIGALVYTFSDTFWFSAVEGEVYAFSSLFTAVVFWLILKWEDVADQPHSDRWIILIAYLTGLSIGVHLLNLLCLPAIVLVYYYKKTPNATAKGSLIALLGSMVLVAAVLYGIVPGIVKVGGWFELLFVNGLGMSFNSGVVVYIILLAAALIWGVYESYTEKNKARMAISFILTIALLGIPFYGHGASSIIIGILVIAALGLYLAPSVQAKIKERWRITARTMNTALLCTMMIVIGYSSYALIVIRSTANTPMDQNSPEDIFTLGEYLGREQYGTRPLFYGPAFSSKVALDVKDGYCIPRQSEAGSKFVRKEKTSPDEKDSYIELPGRVEYEYAQNMFFPRMYSSSHAPLYKQWVDIKGHDVPYDQCGEMVMVNMPNQWENIKFFFSYQLNFMYWRYFMWNFAGRQNDIQGSGEIEHGNWITGIPFIDNLLVGNQELLPQDLKNNKGHNVFYCLPLILGLIGLFWQAYHSQRGIQQFWVVFFLFFMTGIAIVLYLNQTPAQPRERDYAYAGSFYAFAIWVGMGVAGIIRMLREYS</sequence>
<accession>W6PQ03</accession>
<keyword evidence="1" id="KW-0472">Membrane</keyword>
<evidence type="ECO:0000256" key="1">
    <source>
        <dbReference type="SAM" id="Phobius"/>
    </source>
</evidence>
<comment type="caution">
    <text evidence="2">The sequence shown here is derived from an EMBL/GenBank/DDBJ whole genome shotgun (WGS) entry which is preliminary data.</text>
</comment>
<name>W6PQ03_9BACE</name>
<evidence type="ECO:0000313" key="3">
    <source>
        <dbReference type="Proteomes" id="UP000019380"/>
    </source>
</evidence>
<feature type="transmembrane region" description="Helical" evidence="1">
    <location>
        <begin position="247"/>
        <end position="268"/>
    </location>
</feature>
<feature type="transmembrane region" description="Helical" evidence="1">
    <location>
        <begin position="107"/>
        <end position="124"/>
    </location>
</feature>
<dbReference type="InterPro" id="IPR052724">
    <property type="entry name" value="GT117_domain-containing"/>
</dbReference>
<feature type="transmembrane region" description="Helical" evidence="1">
    <location>
        <begin position="166"/>
        <end position="197"/>
    </location>
</feature>
<feature type="transmembrane region" description="Helical" evidence="1">
    <location>
        <begin position="339"/>
        <end position="358"/>
    </location>
</feature>
<dbReference type="PANTHER" id="PTHR16214">
    <property type="entry name" value="TRANSMEMBRANE PROTEIN 260"/>
    <property type="match status" value="1"/>
</dbReference>
<feature type="transmembrane region" description="Helical" evidence="1">
    <location>
        <begin position="562"/>
        <end position="578"/>
    </location>
</feature>
<protein>
    <submittedName>
        <fullName evidence="2">Membrane protein, putative</fullName>
    </submittedName>
</protein>
<feature type="transmembrane region" description="Helical" evidence="1">
    <location>
        <begin position="136"/>
        <end position="154"/>
    </location>
</feature>
<dbReference type="InterPro" id="IPR021280">
    <property type="entry name" value="TMEM260-like"/>
</dbReference>
<proteinExistence type="predicted"/>
<feature type="transmembrane region" description="Helical" evidence="1">
    <location>
        <begin position="590"/>
        <end position="608"/>
    </location>
</feature>
<feature type="transmembrane region" description="Helical" evidence="1">
    <location>
        <begin position="39"/>
        <end position="55"/>
    </location>
</feature>
<dbReference type="Pfam" id="PF11028">
    <property type="entry name" value="TMEM260-like"/>
    <property type="match status" value="1"/>
</dbReference>
<organism evidence="2 3">
    <name type="scientific">Bacteroides xylanisolvens SD CC 1b</name>
    <dbReference type="NCBI Taxonomy" id="702447"/>
    <lineage>
        <taxon>Bacteria</taxon>
        <taxon>Pseudomonadati</taxon>
        <taxon>Bacteroidota</taxon>
        <taxon>Bacteroidia</taxon>
        <taxon>Bacteroidales</taxon>
        <taxon>Bacteroidaceae</taxon>
        <taxon>Bacteroides</taxon>
    </lineage>
</organism>
<keyword evidence="1" id="KW-0812">Transmembrane</keyword>
<dbReference type="Proteomes" id="UP000019380">
    <property type="component" value="Unassembled WGS sequence"/>
</dbReference>
<reference evidence="2 3" key="1">
    <citation type="submission" date="2013-12" db="EMBL/GenBank/DDBJ databases">
        <title>Improved hybrid genome assemblies of Bacteroides xylanisolvens SD CC 1b and Bacteroides xylanisolvens SD CC 2a using Illumina and 454 Sequencing.</title>
        <authorList>
            <person name="Ramaraj T."/>
            <person name="Sundararajan A."/>
            <person name="Mudge J."/>
            <person name="Schilkey F.D."/>
            <person name="Delvecchio V."/>
            <person name="Donlon M."/>
            <person name="Ziemer C."/>
        </authorList>
    </citation>
    <scope>NUCLEOTIDE SEQUENCE [LARGE SCALE GENOMIC DNA]</scope>
</reference>
<keyword evidence="1" id="KW-1133">Transmembrane helix</keyword>
<gene>
    <name evidence="2" type="ORF">BN890_36920</name>
</gene>
<feature type="transmembrane region" description="Helical" evidence="1">
    <location>
        <begin position="67"/>
        <end position="87"/>
    </location>
</feature>
<dbReference type="EMBL" id="CBXG010000042">
    <property type="protein sequence ID" value="CDM06090.1"/>
    <property type="molecule type" value="Genomic_DNA"/>
</dbReference>
<dbReference type="AlphaFoldDB" id="W6PQ03"/>
<feature type="transmembrane region" description="Helical" evidence="1">
    <location>
        <begin position="280"/>
        <end position="296"/>
    </location>
</feature>
<feature type="transmembrane region" description="Helical" evidence="1">
    <location>
        <begin position="209"/>
        <end position="227"/>
    </location>
</feature>